<keyword evidence="3" id="KW-1185">Reference proteome</keyword>
<evidence type="ECO:0000313" key="2">
    <source>
        <dbReference type="EMBL" id="EDV95272.1"/>
    </source>
</evidence>
<evidence type="ECO:0000313" key="3">
    <source>
        <dbReference type="Proteomes" id="UP000001070"/>
    </source>
</evidence>
<protein>
    <submittedName>
        <fullName evidence="2">GH17665</fullName>
    </submittedName>
</protein>
<name>B4JWZ6_DROGR</name>
<sequence length="125" mass="14203">MLQLLGQKICDWTQPLGTPVESLIGMNDLQLASLLLSSHLKKNKLDPDEGCAWISEEVRNTLNPGQQQQQQKQGRTYCSYNAMPAINAPNPFELPQPPTEWNGMEQGEQDQEQEQYNMQLEQGLF</sequence>
<organism evidence="3">
    <name type="scientific">Drosophila grimshawi</name>
    <name type="common">Hawaiian fruit fly</name>
    <name type="synonym">Idiomyia grimshawi</name>
    <dbReference type="NCBI Taxonomy" id="7222"/>
    <lineage>
        <taxon>Eukaryota</taxon>
        <taxon>Metazoa</taxon>
        <taxon>Ecdysozoa</taxon>
        <taxon>Arthropoda</taxon>
        <taxon>Hexapoda</taxon>
        <taxon>Insecta</taxon>
        <taxon>Pterygota</taxon>
        <taxon>Neoptera</taxon>
        <taxon>Endopterygota</taxon>
        <taxon>Diptera</taxon>
        <taxon>Brachycera</taxon>
        <taxon>Muscomorpha</taxon>
        <taxon>Ephydroidea</taxon>
        <taxon>Drosophilidae</taxon>
        <taxon>Drosophila</taxon>
        <taxon>Hawaiian Drosophila</taxon>
    </lineage>
</organism>
<feature type="compositionally biased region" description="Polar residues" evidence="1">
    <location>
        <begin position="116"/>
        <end position="125"/>
    </location>
</feature>
<accession>B4JWZ6</accession>
<reference evidence="2 3" key="1">
    <citation type="journal article" date="2007" name="Nature">
        <title>Evolution of genes and genomes on the Drosophila phylogeny.</title>
        <authorList>
            <consortium name="Drosophila 12 Genomes Consortium"/>
            <person name="Clark A.G."/>
            <person name="Eisen M.B."/>
            <person name="Smith D.R."/>
            <person name="Bergman C.M."/>
            <person name="Oliver B."/>
            <person name="Markow T.A."/>
            <person name="Kaufman T.C."/>
            <person name="Kellis M."/>
            <person name="Gelbart W."/>
            <person name="Iyer V.N."/>
            <person name="Pollard D.A."/>
            <person name="Sackton T.B."/>
            <person name="Larracuente A.M."/>
            <person name="Singh N.D."/>
            <person name="Abad J.P."/>
            <person name="Abt D.N."/>
            <person name="Adryan B."/>
            <person name="Aguade M."/>
            <person name="Akashi H."/>
            <person name="Anderson W.W."/>
            <person name="Aquadro C.F."/>
            <person name="Ardell D.H."/>
            <person name="Arguello R."/>
            <person name="Artieri C.G."/>
            <person name="Barbash D.A."/>
            <person name="Barker D."/>
            <person name="Barsanti P."/>
            <person name="Batterham P."/>
            <person name="Batzoglou S."/>
            <person name="Begun D."/>
            <person name="Bhutkar A."/>
            <person name="Blanco E."/>
            <person name="Bosak S.A."/>
            <person name="Bradley R.K."/>
            <person name="Brand A.D."/>
            <person name="Brent M.R."/>
            <person name="Brooks A.N."/>
            <person name="Brown R.H."/>
            <person name="Butlin R.K."/>
            <person name="Caggese C."/>
            <person name="Calvi B.R."/>
            <person name="Bernardo de Carvalho A."/>
            <person name="Caspi A."/>
            <person name="Castrezana S."/>
            <person name="Celniker S.E."/>
            <person name="Chang J.L."/>
            <person name="Chapple C."/>
            <person name="Chatterji S."/>
            <person name="Chinwalla A."/>
            <person name="Civetta A."/>
            <person name="Clifton S.W."/>
            <person name="Comeron J.M."/>
            <person name="Costello J.C."/>
            <person name="Coyne J.A."/>
            <person name="Daub J."/>
            <person name="David R.G."/>
            <person name="Delcher A.L."/>
            <person name="Delehaunty K."/>
            <person name="Do C.B."/>
            <person name="Ebling H."/>
            <person name="Edwards K."/>
            <person name="Eickbush T."/>
            <person name="Evans J.D."/>
            <person name="Filipski A."/>
            <person name="Findeiss S."/>
            <person name="Freyhult E."/>
            <person name="Fulton L."/>
            <person name="Fulton R."/>
            <person name="Garcia A.C."/>
            <person name="Gardiner A."/>
            <person name="Garfield D.A."/>
            <person name="Garvin B.E."/>
            <person name="Gibson G."/>
            <person name="Gilbert D."/>
            <person name="Gnerre S."/>
            <person name="Godfrey J."/>
            <person name="Good R."/>
            <person name="Gotea V."/>
            <person name="Gravely B."/>
            <person name="Greenberg A.J."/>
            <person name="Griffiths-Jones S."/>
            <person name="Gross S."/>
            <person name="Guigo R."/>
            <person name="Gustafson E.A."/>
            <person name="Haerty W."/>
            <person name="Hahn M.W."/>
            <person name="Halligan D.L."/>
            <person name="Halpern A.L."/>
            <person name="Halter G.M."/>
            <person name="Han M.V."/>
            <person name="Heger A."/>
            <person name="Hillier L."/>
            <person name="Hinrichs A.S."/>
            <person name="Holmes I."/>
            <person name="Hoskins R.A."/>
            <person name="Hubisz M.J."/>
            <person name="Hultmark D."/>
            <person name="Huntley M.A."/>
            <person name="Jaffe D.B."/>
            <person name="Jagadeeshan S."/>
            <person name="Jeck W.R."/>
            <person name="Johnson J."/>
            <person name="Jones C.D."/>
            <person name="Jordan W.C."/>
            <person name="Karpen G.H."/>
            <person name="Kataoka E."/>
            <person name="Keightley P.D."/>
            <person name="Kheradpour P."/>
            <person name="Kirkness E.F."/>
            <person name="Koerich L.B."/>
            <person name="Kristiansen K."/>
            <person name="Kudrna D."/>
            <person name="Kulathinal R.J."/>
            <person name="Kumar S."/>
            <person name="Kwok R."/>
            <person name="Lander E."/>
            <person name="Langley C.H."/>
            <person name="Lapoint R."/>
            <person name="Lazzaro B.P."/>
            <person name="Lee S.J."/>
            <person name="Levesque L."/>
            <person name="Li R."/>
            <person name="Lin C.F."/>
            <person name="Lin M.F."/>
            <person name="Lindblad-Toh K."/>
            <person name="Llopart A."/>
            <person name="Long M."/>
            <person name="Low L."/>
            <person name="Lozovsky E."/>
            <person name="Lu J."/>
            <person name="Luo M."/>
            <person name="Machado C.A."/>
            <person name="Makalowski W."/>
            <person name="Marzo M."/>
            <person name="Matsuda M."/>
            <person name="Matzkin L."/>
            <person name="McAllister B."/>
            <person name="McBride C.S."/>
            <person name="McKernan B."/>
            <person name="McKernan K."/>
            <person name="Mendez-Lago M."/>
            <person name="Minx P."/>
            <person name="Mollenhauer M.U."/>
            <person name="Montooth K."/>
            <person name="Mount S.M."/>
            <person name="Mu X."/>
            <person name="Myers E."/>
            <person name="Negre B."/>
            <person name="Newfeld S."/>
            <person name="Nielsen R."/>
            <person name="Noor M.A."/>
            <person name="O'Grady P."/>
            <person name="Pachter L."/>
            <person name="Papaceit M."/>
            <person name="Parisi M.J."/>
            <person name="Parisi M."/>
            <person name="Parts L."/>
            <person name="Pedersen J.S."/>
            <person name="Pesole G."/>
            <person name="Phillippy A.M."/>
            <person name="Ponting C.P."/>
            <person name="Pop M."/>
            <person name="Porcelli D."/>
            <person name="Powell J.R."/>
            <person name="Prohaska S."/>
            <person name="Pruitt K."/>
            <person name="Puig M."/>
            <person name="Quesneville H."/>
            <person name="Ram K.R."/>
            <person name="Rand D."/>
            <person name="Rasmussen M.D."/>
            <person name="Reed L.K."/>
            <person name="Reenan R."/>
            <person name="Reily A."/>
            <person name="Remington K.A."/>
            <person name="Rieger T.T."/>
            <person name="Ritchie M.G."/>
            <person name="Robin C."/>
            <person name="Rogers Y.H."/>
            <person name="Rohde C."/>
            <person name="Rozas J."/>
            <person name="Rubenfield M.J."/>
            <person name="Ruiz A."/>
            <person name="Russo S."/>
            <person name="Salzberg S.L."/>
            <person name="Sanchez-Gracia A."/>
            <person name="Saranga D.J."/>
            <person name="Sato H."/>
            <person name="Schaeffer S.W."/>
            <person name="Schatz M.C."/>
            <person name="Schlenke T."/>
            <person name="Schwartz R."/>
            <person name="Segarra C."/>
            <person name="Singh R.S."/>
            <person name="Sirot L."/>
            <person name="Sirota M."/>
            <person name="Sisneros N.B."/>
            <person name="Smith C.D."/>
            <person name="Smith T.F."/>
            <person name="Spieth J."/>
            <person name="Stage D.E."/>
            <person name="Stark A."/>
            <person name="Stephan W."/>
            <person name="Strausberg R.L."/>
            <person name="Strempel S."/>
            <person name="Sturgill D."/>
            <person name="Sutton G."/>
            <person name="Sutton G.G."/>
            <person name="Tao W."/>
            <person name="Teichmann S."/>
            <person name="Tobari Y.N."/>
            <person name="Tomimura Y."/>
            <person name="Tsolas J.M."/>
            <person name="Valente V.L."/>
            <person name="Venter E."/>
            <person name="Venter J.C."/>
            <person name="Vicario S."/>
            <person name="Vieira F.G."/>
            <person name="Vilella A.J."/>
            <person name="Villasante A."/>
            <person name="Walenz B."/>
            <person name="Wang J."/>
            <person name="Wasserman M."/>
            <person name="Watts T."/>
            <person name="Wilson D."/>
            <person name="Wilson R.K."/>
            <person name="Wing R.A."/>
            <person name="Wolfner M.F."/>
            <person name="Wong A."/>
            <person name="Wong G.K."/>
            <person name="Wu C.I."/>
            <person name="Wu G."/>
            <person name="Yamamoto D."/>
            <person name="Yang H.P."/>
            <person name="Yang S.P."/>
            <person name="Yorke J.A."/>
            <person name="Yoshida K."/>
            <person name="Zdobnov E."/>
            <person name="Zhang P."/>
            <person name="Zhang Y."/>
            <person name="Zimin A.V."/>
            <person name="Baldwin J."/>
            <person name="Abdouelleil A."/>
            <person name="Abdulkadir J."/>
            <person name="Abebe A."/>
            <person name="Abera B."/>
            <person name="Abreu J."/>
            <person name="Acer S.C."/>
            <person name="Aftuck L."/>
            <person name="Alexander A."/>
            <person name="An P."/>
            <person name="Anderson E."/>
            <person name="Anderson S."/>
            <person name="Arachi H."/>
            <person name="Azer M."/>
            <person name="Bachantsang P."/>
            <person name="Barry A."/>
            <person name="Bayul T."/>
            <person name="Berlin A."/>
            <person name="Bessette D."/>
            <person name="Bloom T."/>
            <person name="Blye J."/>
            <person name="Boguslavskiy L."/>
            <person name="Bonnet C."/>
            <person name="Boukhgalter B."/>
            <person name="Bourzgui I."/>
            <person name="Brown A."/>
            <person name="Cahill P."/>
            <person name="Channer S."/>
            <person name="Cheshatsang Y."/>
            <person name="Chuda L."/>
            <person name="Citroen M."/>
            <person name="Collymore A."/>
            <person name="Cooke P."/>
            <person name="Costello M."/>
            <person name="D'Aco K."/>
            <person name="Daza R."/>
            <person name="De Haan G."/>
            <person name="DeGray S."/>
            <person name="DeMaso C."/>
            <person name="Dhargay N."/>
            <person name="Dooley K."/>
            <person name="Dooley E."/>
            <person name="Doricent M."/>
            <person name="Dorje P."/>
            <person name="Dorjee K."/>
            <person name="Dupes A."/>
            <person name="Elong R."/>
            <person name="Falk J."/>
            <person name="Farina A."/>
            <person name="Faro S."/>
            <person name="Ferguson D."/>
            <person name="Fisher S."/>
            <person name="Foley C.D."/>
            <person name="Franke A."/>
            <person name="Friedrich D."/>
            <person name="Gadbois L."/>
            <person name="Gearin G."/>
            <person name="Gearin C.R."/>
            <person name="Giannoukos G."/>
            <person name="Goode T."/>
            <person name="Graham J."/>
            <person name="Grandbois E."/>
            <person name="Grewal S."/>
            <person name="Gyaltsen K."/>
            <person name="Hafez N."/>
            <person name="Hagos B."/>
            <person name="Hall J."/>
            <person name="Henson C."/>
            <person name="Hollinger A."/>
            <person name="Honan T."/>
            <person name="Huard M.D."/>
            <person name="Hughes L."/>
            <person name="Hurhula B."/>
            <person name="Husby M.E."/>
            <person name="Kamat A."/>
            <person name="Kanga B."/>
            <person name="Kashin S."/>
            <person name="Khazanovich D."/>
            <person name="Kisner P."/>
            <person name="Lance K."/>
            <person name="Lara M."/>
            <person name="Lee W."/>
            <person name="Lennon N."/>
            <person name="Letendre F."/>
            <person name="LeVine R."/>
            <person name="Lipovsky A."/>
            <person name="Liu X."/>
            <person name="Liu J."/>
            <person name="Liu S."/>
            <person name="Lokyitsang T."/>
            <person name="Lokyitsang Y."/>
            <person name="Lubonja R."/>
            <person name="Lui A."/>
            <person name="MacDonald P."/>
            <person name="Magnisalis V."/>
            <person name="Maru K."/>
            <person name="Matthews C."/>
            <person name="McCusker W."/>
            <person name="McDonough S."/>
            <person name="Mehta T."/>
            <person name="Meldrim J."/>
            <person name="Meneus L."/>
            <person name="Mihai O."/>
            <person name="Mihalev A."/>
            <person name="Mihova T."/>
            <person name="Mittelman R."/>
            <person name="Mlenga V."/>
            <person name="Montmayeur A."/>
            <person name="Mulrain L."/>
            <person name="Navidi A."/>
            <person name="Naylor J."/>
            <person name="Negash T."/>
            <person name="Nguyen T."/>
            <person name="Nguyen N."/>
            <person name="Nicol R."/>
            <person name="Norbu C."/>
            <person name="Norbu N."/>
            <person name="Novod N."/>
            <person name="O'Neill B."/>
            <person name="Osman S."/>
            <person name="Markiewicz E."/>
            <person name="Oyono O.L."/>
            <person name="Patti C."/>
            <person name="Phunkhang P."/>
            <person name="Pierre F."/>
            <person name="Priest M."/>
            <person name="Raghuraman S."/>
            <person name="Rege F."/>
            <person name="Reyes R."/>
            <person name="Rise C."/>
            <person name="Rogov P."/>
            <person name="Ross K."/>
            <person name="Ryan E."/>
            <person name="Settipalli S."/>
            <person name="Shea T."/>
            <person name="Sherpa N."/>
            <person name="Shi L."/>
            <person name="Shih D."/>
            <person name="Sparrow T."/>
            <person name="Spaulding J."/>
            <person name="Stalker J."/>
            <person name="Stange-Thomann N."/>
            <person name="Stavropoulos S."/>
            <person name="Stone C."/>
            <person name="Strader C."/>
            <person name="Tesfaye S."/>
            <person name="Thomson T."/>
            <person name="Thoulutsang Y."/>
            <person name="Thoulutsang D."/>
            <person name="Topham K."/>
            <person name="Topping I."/>
            <person name="Tsamla T."/>
            <person name="Vassiliev H."/>
            <person name="Vo A."/>
            <person name="Wangchuk T."/>
            <person name="Wangdi T."/>
            <person name="Weiand M."/>
            <person name="Wilkinson J."/>
            <person name="Wilson A."/>
            <person name="Yadav S."/>
            <person name="Young G."/>
            <person name="Yu Q."/>
            <person name="Zembek L."/>
            <person name="Zhong D."/>
            <person name="Zimmer A."/>
            <person name="Zwirko Z."/>
            <person name="Jaffe D.B."/>
            <person name="Alvarez P."/>
            <person name="Brockman W."/>
            <person name="Butler J."/>
            <person name="Chin C."/>
            <person name="Gnerre S."/>
            <person name="Grabherr M."/>
            <person name="Kleber M."/>
            <person name="Mauceli E."/>
            <person name="MacCallum I."/>
        </authorList>
    </citation>
    <scope>NUCLEOTIDE SEQUENCE [LARGE SCALE GENOMIC DNA]</scope>
    <source>
        <strain evidence="3">Tucson 15287-2541.00</strain>
    </source>
</reference>
<evidence type="ECO:0000256" key="1">
    <source>
        <dbReference type="SAM" id="MobiDB-lite"/>
    </source>
</evidence>
<dbReference type="Proteomes" id="UP000001070">
    <property type="component" value="Unassembled WGS sequence"/>
</dbReference>
<dbReference type="EMBL" id="CH916376">
    <property type="protein sequence ID" value="EDV95272.1"/>
    <property type="molecule type" value="Genomic_DNA"/>
</dbReference>
<dbReference type="HOGENOM" id="CLU_1994944_0_0_1"/>
<dbReference type="InParanoid" id="B4JWZ6"/>
<dbReference type="AlphaFoldDB" id="B4JWZ6"/>
<feature type="region of interest" description="Disordered" evidence="1">
    <location>
        <begin position="87"/>
        <end position="125"/>
    </location>
</feature>
<proteinExistence type="predicted"/>
<gene>
    <name evidence="2" type="primary">Dgri\GH17665</name>
    <name evidence="2" type="ORF">Dgri_GH17665</name>
</gene>